<dbReference type="STRING" id="99656.SAMN05421659_103169"/>
<dbReference type="PROSITE" id="PS51257">
    <property type="entry name" value="PROKAR_LIPOPROTEIN"/>
    <property type="match status" value="1"/>
</dbReference>
<dbReference type="RefSeq" id="WP_092451313.1">
    <property type="nucleotide sequence ID" value="NZ_FOJI01000003.1"/>
</dbReference>
<dbReference type="AlphaFoldDB" id="A0A1I0NJV7"/>
<evidence type="ECO:0000313" key="3">
    <source>
        <dbReference type="Proteomes" id="UP000199701"/>
    </source>
</evidence>
<dbReference type="Proteomes" id="UP000199701">
    <property type="component" value="Unassembled WGS sequence"/>
</dbReference>
<keyword evidence="1" id="KW-1133">Transmembrane helix</keyword>
<organism evidence="2 3">
    <name type="scientific">[Clostridium] fimetarium</name>
    <dbReference type="NCBI Taxonomy" id="99656"/>
    <lineage>
        <taxon>Bacteria</taxon>
        <taxon>Bacillati</taxon>
        <taxon>Bacillota</taxon>
        <taxon>Clostridia</taxon>
        <taxon>Lachnospirales</taxon>
        <taxon>Lachnospiraceae</taxon>
    </lineage>
</organism>
<reference evidence="2 3" key="1">
    <citation type="submission" date="2016-10" db="EMBL/GenBank/DDBJ databases">
        <authorList>
            <person name="de Groot N.N."/>
        </authorList>
    </citation>
    <scope>NUCLEOTIDE SEQUENCE [LARGE SCALE GENOMIC DNA]</scope>
    <source>
        <strain evidence="2 3">DSM 9179</strain>
    </source>
</reference>
<keyword evidence="1" id="KW-0812">Transmembrane</keyword>
<evidence type="ECO:0000313" key="2">
    <source>
        <dbReference type="EMBL" id="SEW01766.1"/>
    </source>
</evidence>
<keyword evidence="1" id="KW-0472">Membrane</keyword>
<gene>
    <name evidence="2" type="ORF">SAMN05421659_103169</name>
</gene>
<evidence type="ECO:0000256" key="1">
    <source>
        <dbReference type="SAM" id="Phobius"/>
    </source>
</evidence>
<name>A0A1I0NJV7_9FIRM</name>
<accession>A0A1I0NJV7</accession>
<protein>
    <submittedName>
        <fullName evidence="2">Uncharacterized protein</fullName>
    </submittedName>
</protein>
<feature type="transmembrane region" description="Helical" evidence="1">
    <location>
        <begin position="12"/>
        <end position="34"/>
    </location>
</feature>
<keyword evidence="3" id="KW-1185">Reference proteome</keyword>
<dbReference type="EMBL" id="FOJI01000003">
    <property type="protein sequence ID" value="SEW01766.1"/>
    <property type="molecule type" value="Genomic_DNA"/>
</dbReference>
<proteinExistence type="predicted"/>
<sequence length="188" mass="21141">MKTGIKTSKKMICILLISIIVIACGIYITSVVYVNHKFQKVGREVHQVNEQFEWHNFNVTVNKYELMTADEINKRWSSATIAGGSLGDNDTIMVAEIQVEYTGEDSTASFPITKVCGQSGAWSNASEYTLLNSINDGFKCKKGETPTFYTAIDVKQIMFSKTAWKTYANRDYELVFSTYPNIVSVELN</sequence>